<proteinExistence type="predicted"/>
<accession>A0A154VQL0</accession>
<reference evidence="2 3" key="1">
    <citation type="submission" date="2015-12" db="EMBL/GenBank/DDBJ databases">
        <title>Genome sequence of Oceanibaculum pacificum MCCC 1A02656.</title>
        <authorList>
            <person name="Lu L."/>
            <person name="Lai Q."/>
            <person name="Shao Z."/>
            <person name="Qian P."/>
        </authorList>
    </citation>
    <scope>NUCLEOTIDE SEQUENCE [LARGE SCALE GENOMIC DNA]</scope>
    <source>
        <strain evidence="2 3">MCCC 1A02656</strain>
    </source>
</reference>
<keyword evidence="1" id="KW-0472">Membrane</keyword>
<keyword evidence="1" id="KW-0812">Transmembrane</keyword>
<evidence type="ECO:0000256" key="1">
    <source>
        <dbReference type="SAM" id="Phobius"/>
    </source>
</evidence>
<dbReference type="EMBL" id="LPXN01000142">
    <property type="protein sequence ID" value="KZD03518.1"/>
    <property type="molecule type" value="Genomic_DNA"/>
</dbReference>
<sequence length="132" mass="14661">MSFAPLLAAPLPIQLHAWTAMAAFLLGLAVLARPKGTATHKAMGRIWVALMLVVAISAFWIHELNQFMGFSWIHLLSIVTCYTLFMAILHIRRGNVQAHRYNMLATFLGALVIAGLFTFLPGRIMHRVMFGG</sequence>
<feature type="transmembrane region" description="Helical" evidence="1">
    <location>
        <begin position="15"/>
        <end position="32"/>
    </location>
</feature>
<evidence type="ECO:0000313" key="3">
    <source>
        <dbReference type="Proteomes" id="UP000076400"/>
    </source>
</evidence>
<dbReference type="STRING" id="580166.AUP43_12695"/>
<dbReference type="Proteomes" id="UP000076400">
    <property type="component" value="Unassembled WGS sequence"/>
</dbReference>
<feature type="transmembrane region" description="Helical" evidence="1">
    <location>
        <begin position="101"/>
        <end position="120"/>
    </location>
</feature>
<organism evidence="2 3">
    <name type="scientific">Oceanibaculum pacificum</name>
    <dbReference type="NCBI Taxonomy" id="580166"/>
    <lineage>
        <taxon>Bacteria</taxon>
        <taxon>Pseudomonadati</taxon>
        <taxon>Pseudomonadota</taxon>
        <taxon>Alphaproteobacteria</taxon>
        <taxon>Rhodospirillales</taxon>
        <taxon>Oceanibaculaceae</taxon>
        <taxon>Oceanibaculum</taxon>
    </lineage>
</organism>
<name>A0A154VQL0_9PROT</name>
<feature type="transmembrane region" description="Helical" evidence="1">
    <location>
        <begin position="44"/>
        <end position="61"/>
    </location>
</feature>
<dbReference type="OrthoDB" id="9815686at2"/>
<feature type="transmembrane region" description="Helical" evidence="1">
    <location>
        <begin position="67"/>
        <end position="89"/>
    </location>
</feature>
<evidence type="ECO:0008006" key="4">
    <source>
        <dbReference type="Google" id="ProtNLM"/>
    </source>
</evidence>
<gene>
    <name evidence="2" type="ORF">AUP43_12695</name>
</gene>
<dbReference type="Pfam" id="PF10067">
    <property type="entry name" value="DUF2306"/>
    <property type="match status" value="1"/>
</dbReference>
<keyword evidence="3" id="KW-1185">Reference proteome</keyword>
<dbReference type="RefSeq" id="WP_067558867.1">
    <property type="nucleotide sequence ID" value="NZ_LPXN01000142.1"/>
</dbReference>
<dbReference type="InterPro" id="IPR018750">
    <property type="entry name" value="DUF2306_membrane"/>
</dbReference>
<protein>
    <recommendedName>
        <fullName evidence="4">DUF2306 domain-containing protein</fullName>
    </recommendedName>
</protein>
<evidence type="ECO:0000313" key="2">
    <source>
        <dbReference type="EMBL" id="KZD03518.1"/>
    </source>
</evidence>
<dbReference type="AlphaFoldDB" id="A0A154VQL0"/>
<keyword evidence="1" id="KW-1133">Transmembrane helix</keyword>
<comment type="caution">
    <text evidence="2">The sequence shown here is derived from an EMBL/GenBank/DDBJ whole genome shotgun (WGS) entry which is preliminary data.</text>
</comment>